<dbReference type="PANTHER" id="PTHR10003">
    <property type="entry name" value="SUPEROXIDE DISMUTASE CU-ZN -RELATED"/>
    <property type="match status" value="1"/>
</dbReference>
<comment type="cofactor">
    <cofactor evidence="3">
        <name>Cu cation</name>
        <dbReference type="ChEBI" id="CHEBI:23378"/>
    </cofactor>
    <text evidence="3">Binds 1 copper ion per subunit.</text>
</comment>
<keyword evidence="7" id="KW-1185">Reference proteome</keyword>
<dbReference type="SUPFAM" id="SSF49329">
    <property type="entry name" value="Cu,Zn superoxide dismutase-like"/>
    <property type="match status" value="1"/>
</dbReference>
<feature type="domain" description="Superoxide dismutase copper/zinc binding" evidence="5">
    <location>
        <begin position="52"/>
        <end position="182"/>
    </location>
</feature>
<organism evidence="6 7">
    <name type="scientific">Bacillus taeanensis</name>
    <dbReference type="NCBI Taxonomy" id="273032"/>
    <lineage>
        <taxon>Bacteria</taxon>
        <taxon>Bacillati</taxon>
        <taxon>Bacillota</taxon>
        <taxon>Bacilli</taxon>
        <taxon>Bacillales</taxon>
        <taxon>Bacillaceae</taxon>
        <taxon>Bacillus</taxon>
    </lineage>
</organism>
<keyword evidence="3" id="KW-0862">Zinc</keyword>
<dbReference type="InterPro" id="IPR024134">
    <property type="entry name" value="SOD_Cu/Zn_/chaperone"/>
</dbReference>
<comment type="caution">
    <text evidence="6">The sequence shown here is derived from an EMBL/GenBank/DDBJ whole genome shotgun (WGS) entry which is preliminary data.</text>
</comment>
<keyword evidence="3" id="KW-0479">Metal-binding</keyword>
<comment type="function">
    <text evidence="2">Destroys radicals which are normally produced within the cells and which are toxic to biological systems. May play a role in favoring mycobacterial survival in phagocytes.</text>
</comment>
<feature type="chain" id="PRO_5016653842" description="Superoxide dismutase [Cu-Zn]" evidence="4">
    <location>
        <begin position="20"/>
        <end position="185"/>
    </location>
</feature>
<name>A0A366Y0M9_9BACI</name>
<comment type="catalytic activity">
    <reaction evidence="3">
        <text>2 superoxide + 2 H(+) = H2O2 + O2</text>
        <dbReference type="Rhea" id="RHEA:20696"/>
        <dbReference type="ChEBI" id="CHEBI:15378"/>
        <dbReference type="ChEBI" id="CHEBI:15379"/>
        <dbReference type="ChEBI" id="CHEBI:16240"/>
        <dbReference type="ChEBI" id="CHEBI:18421"/>
        <dbReference type="EC" id="1.15.1.1"/>
    </reaction>
</comment>
<dbReference type="InterPro" id="IPR036423">
    <property type="entry name" value="SOD-like_Cu/Zn_dom_sf"/>
</dbReference>
<dbReference type="OrthoDB" id="9792957at2"/>
<evidence type="ECO:0000256" key="3">
    <source>
        <dbReference type="RuleBase" id="RU000393"/>
    </source>
</evidence>
<evidence type="ECO:0000313" key="7">
    <source>
        <dbReference type="Proteomes" id="UP000253314"/>
    </source>
</evidence>
<feature type="signal peptide" evidence="4">
    <location>
        <begin position="1"/>
        <end position="19"/>
    </location>
</feature>
<evidence type="ECO:0000256" key="4">
    <source>
        <dbReference type="SAM" id="SignalP"/>
    </source>
</evidence>
<dbReference type="PRINTS" id="PR00068">
    <property type="entry name" value="CUZNDISMTASE"/>
</dbReference>
<evidence type="ECO:0000313" key="6">
    <source>
        <dbReference type="EMBL" id="RBW70915.1"/>
    </source>
</evidence>
<keyword evidence="3" id="KW-0186">Copper</keyword>
<keyword evidence="4" id="KW-0732">Signal</keyword>
<protein>
    <recommendedName>
        <fullName evidence="3">Superoxide dismutase [Cu-Zn]</fullName>
        <ecNumber evidence="3">1.15.1.1</ecNumber>
    </recommendedName>
</protein>
<dbReference type="EC" id="1.15.1.1" evidence="3"/>
<dbReference type="InterPro" id="IPR018152">
    <property type="entry name" value="SOD_Cu/Zn_BS"/>
</dbReference>
<evidence type="ECO:0000256" key="2">
    <source>
        <dbReference type="ARBA" id="ARBA00024900"/>
    </source>
</evidence>
<dbReference type="PROSITE" id="PS51257">
    <property type="entry name" value="PROKAR_LIPOPROTEIN"/>
    <property type="match status" value="1"/>
</dbReference>
<sequence length="185" mass="19781">MKPFLFIMILLLSMLSACSETKNHETEEVIEASSIPYAVSVTLNDKNNHKIGTATLTEKPDGVQISINADGLSFGKHGFHIHEFGKCEPPNFTSAGGHMNPEGKEHGTLNPKGSHAGDLPNLIVNKDGSVKQDIFIQNVTLKAGKHSLIKSEGASLIIHSNEDDLKSSPSGNAGERIACGIISKK</sequence>
<dbReference type="InterPro" id="IPR001424">
    <property type="entry name" value="SOD_Cu_Zn_dom"/>
</dbReference>
<comment type="similarity">
    <text evidence="1 3">Belongs to the Cu-Zn superoxide dismutase family.</text>
</comment>
<dbReference type="Pfam" id="PF00080">
    <property type="entry name" value="Sod_Cu"/>
    <property type="match status" value="1"/>
</dbReference>
<reference evidence="6 7" key="1">
    <citation type="submission" date="2018-07" db="EMBL/GenBank/DDBJ databases">
        <title>Lottiidibacillus patelloidae gen. nov., sp. nov., isolated from the intestinal tract of a marine limpet and the reclassification of B. taeanensis BH030017T, B. algicola KMM 3737T and B. hwajinpoensis SW-72T as genus Lottiidibacillus.</title>
        <authorList>
            <person name="Liu R."/>
            <person name="Huang Z."/>
        </authorList>
    </citation>
    <scope>NUCLEOTIDE SEQUENCE [LARGE SCALE GENOMIC DNA]</scope>
    <source>
        <strain evidence="6 7">BH030017</strain>
    </source>
</reference>
<evidence type="ECO:0000256" key="1">
    <source>
        <dbReference type="ARBA" id="ARBA00010457"/>
    </source>
</evidence>
<dbReference type="GO" id="GO:0004784">
    <property type="term" value="F:superoxide dismutase activity"/>
    <property type="evidence" value="ECO:0007669"/>
    <property type="project" value="UniProtKB-EC"/>
</dbReference>
<keyword evidence="3" id="KW-0560">Oxidoreductase</keyword>
<dbReference type="PROSITE" id="PS00332">
    <property type="entry name" value="SOD_CU_ZN_2"/>
    <property type="match status" value="1"/>
</dbReference>
<accession>A0A366Y0M9</accession>
<evidence type="ECO:0000259" key="5">
    <source>
        <dbReference type="Pfam" id="PF00080"/>
    </source>
</evidence>
<gene>
    <name evidence="6" type="ORF">DS031_02650</name>
</gene>
<dbReference type="CDD" id="cd00305">
    <property type="entry name" value="Cu-Zn_Superoxide_Dismutase"/>
    <property type="match status" value="1"/>
</dbReference>
<dbReference type="GO" id="GO:0005507">
    <property type="term" value="F:copper ion binding"/>
    <property type="evidence" value="ECO:0007669"/>
    <property type="project" value="InterPro"/>
</dbReference>
<dbReference type="Proteomes" id="UP000253314">
    <property type="component" value="Unassembled WGS sequence"/>
</dbReference>
<comment type="cofactor">
    <cofactor evidence="3">
        <name>Zn(2+)</name>
        <dbReference type="ChEBI" id="CHEBI:29105"/>
    </cofactor>
    <text evidence="3">Binds 1 zinc ion per subunit.</text>
</comment>
<dbReference type="Gene3D" id="2.60.40.200">
    <property type="entry name" value="Superoxide dismutase, copper/zinc binding domain"/>
    <property type="match status" value="1"/>
</dbReference>
<dbReference type="AlphaFoldDB" id="A0A366Y0M9"/>
<proteinExistence type="inferred from homology"/>
<dbReference type="EMBL" id="QOCW01000002">
    <property type="protein sequence ID" value="RBW70915.1"/>
    <property type="molecule type" value="Genomic_DNA"/>
</dbReference>
<dbReference type="RefSeq" id="WP_113804393.1">
    <property type="nucleotide sequence ID" value="NZ_QOCW01000002.1"/>
</dbReference>